<name>A0ABP8AQM4_9MICO</name>
<evidence type="ECO:0000313" key="5">
    <source>
        <dbReference type="Proteomes" id="UP001500213"/>
    </source>
</evidence>
<evidence type="ECO:0000313" key="4">
    <source>
        <dbReference type="EMBL" id="GAA4188153.1"/>
    </source>
</evidence>
<reference evidence="5" key="1">
    <citation type="journal article" date="2019" name="Int. J. Syst. Evol. Microbiol.">
        <title>The Global Catalogue of Microorganisms (GCM) 10K type strain sequencing project: providing services to taxonomists for standard genome sequencing and annotation.</title>
        <authorList>
            <consortium name="The Broad Institute Genomics Platform"/>
            <consortium name="The Broad Institute Genome Sequencing Center for Infectious Disease"/>
            <person name="Wu L."/>
            <person name="Ma J."/>
        </authorList>
    </citation>
    <scope>NUCLEOTIDE SEQUENCE [LARGE SCALE GENOMIC DNA]</scope>
    <source>
        <strain evidence="5">JCM 17593</strain>
    </source>
</reference>
<evidence type="ECO:0000256" key="2">
    <source>
        <dbReference type="ARBA" id="ARBA00022801"/>
    </source>
</evidence>
<keyword evidence="5" id="KW-1185">Reference proteome</keyword>
<dbReference type="RefSeq" id="WP_344775284.1">
    <property type="nucleotide sequence ID" value="NZ_BAABBX010000010.1"/>
</dbReference>
<protein>
    <submittedName>
        <fullName evidence="4">NUDIX domain-containing protein</fullName>
    </submittedName>
</protein>
<dbReference type="Pfam" id="PF00293">
    <property type="entry name" value="NUDIX"/>
    <property type="match status" value="1"/>
</dbReference>
<feature type="domain" description="Nudix hydrolase" evidence="3">
    <location>
        <begin position="19"/>
        <end position="152"/>
    </location>
</feature>
<evidence type="ECO:0000259" key="3">
    <source>
        <dbReference type="PROSITE" id="PS51462"/>
    </source>
</evidence>
<dbReference type="InterPro" id="IPR000086">
    <property type="entry name" value="NUDIX_hydrolase_dom"/>
</dbReference>
<dbReference type="Proteomes" id="UP001500213">
    <property type="component" value="Unassembled WGS sequence"/>
</dbReference>
<dbReference type="PANTHER" id="PTHR43046:SF16">
    <property type="entry name" value="ADP-RIBOSE PYROPHOSPHATASE YJHB-RELATED"/>
    <property type="match status" value="1"/>
</dbReference>
<sequence>MPTPQFVLRLREKIGHQELWLSGVTAVVLRGEGDEREVLLVKRADNGEWTAVTGIVDPGEPPAVAAEREVLEETAVTAVAERLARVHVEDRVVVYGNGDRSRYLDLTFRCRYVSGEPFPADGENTAAQWFRLDALPDMRDDHRARIEIAASDDVAARFQR</sequence>
<dbReference type="CDD" id="cd18879">
    <property type="entry name" value="NUDIX_Hydrolase"/>
    <property type="match status" value="1"/>
</dbReference>
<comment type="caution">
    <text evidence="4">The sequence shown here is derived from an EMBL/GenBank/DDBJ whole genome shotgun (WGS) entry which is preliminary data.</text>
</comment>
<comment type="cofactor">
    <cofactor evidence="1">
        <name>Mg(2+)</name>
        <dbReference type="ChEBI" id="CHEBI:18420"/>
    </cofactor>
</comment>
<dbReference type="InterPro" id="IPR015797">
    <property type="entry name" value="NUDIX_hydrolase-like_dom_sf"/>
</dbReference>
<keyword evidence="2" id="KW-0378">Hydrolase</keyword>
<dbReference type="Gene3D" id="3.90.79.10">
    <property type="entry name" value="Nucleoside Triphosphate Pyrophosphohydrolase"/>
    <property type="match status" value="1"/>
</dbReference>
<proteinExistence type="predicted"/>
<dbReference type="SUPFAM" id="SSF55811">
    <property type="entry name" value="Nudix"/>
    <property type="match status" value="1"/>
</dbReference>
<gene>
    <name evidence="4" type="ORF">GCM10022288_14210</name>
</gene>
<evidence type="ECO:0000256" key="1">
    <source>
        <dbReference type="ARBA" id="ARBA00001946"/>
    </source>
</evidence>
<dbReference type="EMBL" id="BAABBX010000010">
    <property type="protein sequence ID" value="GAA4188153.1"/>
    <property type="molecule type" value="Genomic_DNA"/>
</dbReference>
<organism evidence="4 5">
    <name type="scientific">Gryllotalpicola kribbensis</name>
    <dbReference type="NCBI Taxonomy" id="993084"/>
    <lineage>
        <taxon>Bacteria</taxon>
        <taxon>Bacillati</taxon>
        <taxon>Actinomycetota</taxon>
        <taxon>Actinomycetes</taxon>
        <taxon>Micrococcales</taxon>
        <taxon>Microbacteriaceae</taxon>
        <taxon>Gryllotalpicola</taxon>
    </lineage>
</organism>
<dbReference type="PANTHER" id="PTHR43046">
    <property type="entry name" value="GDP-MANNOSE MANNOSYL HYDROLASE"/>
    <property type="match status" value="1"/>
</dbReference>
<accession>A0ABP8AQM4</accession>
<dbReference type="PROSITE" id="PS51462">
    <property type="entry name" value="NUDIX"/>
    <property type="match status" value="1"/>
</dbReference>